<evidence type="ECO:0000313" key="1">
    <source>
        <dbReference type="EMBL" id="MBX35326.1"/>
    </source>
</evidence>
<protein>
    <submittedName>
        <fullName evidence="1">Uncharacterized protein</fullName>
    </submittedName>
</protein>
<accession>A0A2P2MYM6</accession>
<organism evidence="1">
    <name type="scientific">Rhizophora mucronata</name>
    <name type="common">Asiatic mangrove</name>
    <dbReference type="NCBI Taxonomy" id="61149"/>
    <lineage>
        <taxon>Eukaryota</taxon>
        <taxon>Viridiplantae</taxon>
        <taxon>Streptophyta</taxon>
        <taxon>Embryophyta</taxon>
        <taxon>Tracheophyta</taxon>
        <taxon>Spermatophyta</taxon>
        <taxon>Magnoliopsida</taxon>
        <taxon>eudicotyledons</taxon>
        <taxon>Gunneridae</taxon>
        <taxon>Pentapetalae</taxon>
        <taxon>rosids</taxon>
        <taxon>fabids</taxon>
        <taxon>Malpighiales</taxon>
        <taxon>Rhizophoraceae</taxon>
        <taxon>Rhizophora</taxon>
    </lineage>
</organism>
<reference evidence="1" key="1">
    <citation type="submission" date="2018-02" db="EMBL/GenBank/DDBJ databases">
        <title>Rhizophora mucronata_Transcriptome.</title>
        <authorList>
            <person name="Meera S.P."/>
            <person name="Sreeshan A."/>
            <person name="Augustine A."/>
        </authorList>
    </citation>
    <scope>NUCLEOTIDE SEQUENCE</scope>
    <source>
        <tissue evidence="1">Leaf</tissue>
    </source>
</reference>
<dbReference type="EMBL" id="GGEC01054842">
    <property type="protein sequence ID" value="MBX35326.1"/>
    <property type="molecule type" value="Transcribed_RNA"/>
</dbReference>
<name>A0A2P2MYM6_RHIMU</name>
<proteinExistence type="predicted"/>
<sequence>MTGSFGAAPTSFGITGFFKMDGETRSGFACNFG</sequence>
<dbReference type="AlphaFoldDB" id="A0A2P2MYM6"/>